<evidence type="ECO:0008006" key="3">
    <source>
        <dbReference type="Google" id="ProtNLM"/>
    </source>
</evidence>
<dbReference type="STRING" id="71657.SAMN02982996_02006"/>
<evidence type="ECO:0000313" key="1">
    <source>
        <dbReference type="EMBL" id="SEA60490.1"/>
    </source>
</evidence>
<dbReference type="Proteomes" id="UP000187280">
    <property type="component" value="Unassembled WGS sequence"/>
</dbReference>
<gene>
    <name evidence="1" type="ORF">SAMN02982996_02006</name>
</gene>
<dbReference type="EMBL" id="FNQS01000006">
    <property type="protein sequence ID" value="SEA60490.1"/>
    <property type="molecule type" value="Genomic_DNA"/>
</dbReference>
<reference evidence="1 2" key="1">
    <citation type="submission" date="2016-10" db="EMBL/GenBank/DDBJ databases">
        <authorList>
            <person name="de Groot N.N."/>
        </authorList>
    </citation>
    <scope>NUCLEOTIDE SEQUENCE [LARGE SCALE GENOMIC DNA]</scope>
    <source>
        <strain evidence="1 2">ATCC 29281</strain>
    </source>
</reference>
<evidence type="ECO:0000313" key="2">
    <source>
        <dbReference type="Proteomes" id="UP000187280"/>
    </source>
</evidence>
<dbReference type="AlphaFoldDB" id="A0A1H4CJJ7"/>
<dbReference type="PANTHER" id="PTHR34817">
    <property type="entry name" value="NUCLEOTIDYLTRANSFERASE"/>
    <property type="match status" value="1"/>
</dbReference>
<keyword evidence="2" id="KW-1185">Reference proteome</keyword>
<dbReference type="eggNOG" id="COG3541">
    <property type="taxonomic scope" value="Bacteria"/>
</dbReference>
<name>A0A1H4CJJ7_9GAMM</name>
<sequence>MTVVPQGVSEKMKHQIKAALDEVEKEFDVRILYACESGSRGWGFASPDSDYDVRFIYVHPPEWYLRVEPQRDVIERPLTSELDVCGWEWRKALALLNRGNPTLIEWLDSPVIYRQDDVATDRLRQLIPGCFSALKASHHYLSIARKNFRTYLQDERVRLKKYFYVLRSLLAVQWIAEGKGAPPMQFEVLLNAMVTDPALLAEVRALLKLKCSAVETDMVERQPHIHAFIARSLETAIVTSQPAKDERINAALDRLLFETVMTGV</sequence>
<dbReference type="Pfam" id="PF10127">
    <property type="entry name" value="RlaP"/>
    <property type="match status" value="1"/>
</dbReference>
<dbReference type="InterPro" id="IPR018775">
    <property type="entry name" value="RlaP"/>
</dbReference>
<dbReference type="GeneID" id="97764878"/>
<protein>
    <recommendedName>
        <fullName evidence="3">Nucleotidyltransferase</fullName>
    </recommendedName>
</protein>
<dbReference type="RefSeq" id="WP_026743828.1">
    <property type="nucleotide sequence ID" value="NZ_FNQS01000006.1"/>
</dbReference>
<accession>A0A1H4CJJ7</accession>
<proteinExistence type="predicted"/>
<organism evidence="1 2">
    <name type="scientific">Lonsdalea quercina</name>
    <dbReference type="NCBI Taxonomy" id="71657"/>
    <lineage>
        <taxon>Bacteria</taxon>
        <taxon>Pseudomonadati</taxon>
        <taxon>Pseudomonadota</taxon>
        <taxon>Gammaproteobacteria</taxon>
        <taxon>Enterobacterales</taxon>
        <taxon>Pectobacteriaceae</taxon>
        <taxon>Lonsdalea</taxon>
    </lineage>
</organism>
<dbReference type="SUPFAM" id="SSF81301">
    <property type="entry name" value="Nucleotidyltransferase"/>
    <property type="match status" value="1"/>
</dbReference>
<dbReference type="InterPro" id="IPR043519">
    <property type="entry name" value="NT_sf"/>
</dbReference>
<dbReference type="PANTHER" id="PTHR34817:SF2">
    <property type="entry name" value="NUCLEOTIDYLTRANSFERASE"/>
    <property type="match status" value="1"/>
</dbReference>